<feature type="non-terminal residue" evidence="2">
    <location>
        <position position="236"/>
    </location>
</feature>
<dbReference type="InterPro" id="IPR007110">
    <property type="entry name" value="Ig-like_dom"/>
</dbReference>
<dbReference type="InterPro" id="IPR013783">
    <property type="entry name" value="Ig-like_fold"/>
</dbReference>
<accession>A0ABY7E8E8</accession>
<protein>
    <recommendedName>
        <fullName evidence="1">Ig-like domain-containing protein</fullName>
    </recommendedName>
</protein>
<keyword evidence="3" id="KW-1185">Reference proteome</keyword>
<dbReference type="SUPFAM" id="SSF48726">
    <property type="entry name" value="Immunoglobulin"/>
    <property type="match status" value="1"/>
</dbReference>
<reference evidence="2" key="1">
    <citation type="submission" date="2022-11" db="EMBL/GenBank/DDBJ databases">
        <title>Centuries of genome instability and evolution in soft-shell clam transmissible cancer (bioRxiv).</title>
        <authorList>
            <person name="Hart S.F.M."/>
            <person name="Yonemitsu M.A."/>
            <person name="Giersch R.M."/>
            <person name="Beal B.F."/>
            <person name="Arriagada G."/>
            <person name="Davis B.W."/>
            <person name="Ostrander E.A."/>
            <person name="Goff S.P."/>
            <person name="Metzger M.J."/>
        </authorList>
    </citation>
    <scope>NUCLEOTIDE SEQUENCE</scope>
    <source>
        <strain evidence="2">MELC-2E11</strain>
        <tissue evidence="2">Siphon/mantle</tissue>
    </source>
</reference>
<evidence type="ECO:0000259" key="1">
    <source>
        <dbReference type="PROSITE" id="PS50835"/>
    </source>
</evidence>
<dbReference type="Proteomes" id="UP001164746">
    <property type="component" value="Chromosome 5"/>
</dbReference>
<feature type="domain" description="Ig-like" evidence="1">
    <location>
        <begin position="77"/>
        <end position="164"/>
    </location>
</feature>
<dbReference type="EMBL" id="CP111016">
    <property type="protein sequence ID" value="WAR06253.1"/>
    <property type="molecule type" value="Genomic_DNA"/>
</dbReference>
<dbReference type="InterPro" id="IPR036179">
    <property type="entry name" value="Ig-like_dom_sf"/>
</dbReference>
<name>A0ABY7E8E8_MYAAR</name>
<organism evidence="2 3">
    <name type="scientific">Mya arenaria</name>
    <name type="common">Soft-shell clam</name>
    <dbReference type="NCBI Taxonomy" id="6604"/>
    <lineage>
        <taxon>Eukaryota</taxon>
        <taxon>Metazoa</taxon>
        <taxon>Spiralia</taxon>
        <taxon>Lophotrochozoa</taxon>
        <taxon>Mollusca</taxon>
        <taxon>Bivalvia</taxon>
        <taxon>Autobranchia</taxon>
        <taxon>Heteroconchia</taxon>
        <taxon>Euheterodonta</taxon>
        <taxon>Imparidentia</taxon>
        <taxon>Neoheterodontei</taxon>
        <taxon>Myida</taxon>
        <taxon>Myoidea</taxon>
        <taxon>Myidae</taxon>
        <taxon>Mya</taxon>
    </lineage>
</organism>
<gene>
    <name evidence="2" type="ORF">MAR_021622</name>
</gene>
<sequence>MTQIFTCSTEQSAKFVELLKYNDKYAAIIGYPKDVCIIQIRAYVSNCSCASPTSYKCTSYPLTRLNFTDPWICVDAPEGSILIANKTYFMIRGSETIQQLQCSVIGGNPLANLFWKCYNGNQTYRNITDKAVSSVTWRAGHTKESVCTCFASHKMEWSDEKNVTVKVLYPPLKPLCEVGNFEIAPGTLNVSLSSNLTLSCYSEANPEPNYFRWSFPNGTTKPGSILSICDIQAEDE</sequence>
<dbReference type="PROSITE" id="PS50835">
    <property type="entry name" value="IG_LIKE"/>
    <property type="match status" value="1"/>
</dbReference>
<dbReference type="Gene3D" id="2.60.40.10">
    <property type="entry name" value="Immunoglobulins"/>
    <property type="match status" value="1"/>
</dbReference>
<proteinExistence type="predicted"/>
<evidence type="ECO:0000313" key="2">
    <source>
        <dbReference type="EMBL" id="WAR06253.1"/>
    </source>
</evidence>
<evidence type="ECO:0000313" key="3">
    <source>
        <dbReference type="Proteomes" id="UP001164746"/>
    </source>
</evidence>